<dbReference type="GO" id="GO:0007165">
    <property type="term" value="P:signal transduction"/>
    <property type="evidence" value="ECO:0007669"/>
    <property type="project" value="UniProtKB-ARBA"/>
</dbReference>
<keyword evidence="8 13" id="KW-0472">Membrane</keyword>
<feature type="disulfide bond" evidence="14">
    <location>
        <begin position="737"/>
        <end position="794"/>
    </location>
</feature>
<feature type="transmembrane region" description="Helical" evidence="16">
    <location>
        <begin position="820"/>
        <end position="839"/>
    </location>
</feature>
<dbReference type="SUPFAM" id="SSF53850">
    <property type="entry name" value="Periplasmic binding protein-like II"/>
    <property type="match status" value="1"/>
</dbReference>
<dbReference type="AlphaFoldDB" id="A0A484N183"/>
<keyword evidence="7 13" id="KW-0406">Ion transport</keyword>
<evidence type="ECO:0000256" key="15">
    <source>
        <dbReference type="SAM" id="MobiDB-lite"/>
    </source>
</evidence>
<dbReference type="GO" id="GO:0009611">
    <property type="term" value="P:response to wounding"/>
    <property type="evidence" value="ECO:0007669"/>
    <property type="project" value="UniProtKB-ARBA"/>
</dbReference>
<dbReference type="GO" id="GO:0016020">
    <property type="term" value="C:membrane"/>
    <property type="evidence" value="ECO:0007669"/>
    <property type="project" value="UniProtKB-SubCell"/>
</dbReference>
<dbReference type="PRINTS" id="PR01176">
    <property type="entry name" value="GABABRECEPTR"/>
</dbReference>
<dbReference type="Pfam" id="PF00060">
    <property type="entry name" value="Lig_chan"/>
    <property type="match status" value="1"/>
</dbReference>
<dbReference type="InterPro" id="IPR019594">
    <property type="entry name" value="Glu/Gly-bd"/>
</dbReference>
<dbReference type="InterPro" id="IPR028082">
    <property type="entry name" value="Peripla_BP_I"/>
</dbReference>
<protein>
    <recommendedName>
        <fullName evidence="13">Glutamate receptor</fullName>
    </recommendedName>
</protein>
<dbReference type="GO" id="GO:1901701">
    <property type="term" value="P:cellular response to oxygen-containing compound"/>
    <property type="evidence" value="ECO:0007669"/>
    <property type="project" value="UniProtKB-ARBA"/>
</dbReference>
<evidence type="ECO:0000256" key="13">
    <source>
        <dbReference type="PIRNR" id="PIRNR037090"/>
    </source>
</evidence>
<dbReference type="Gene3D" id="3.40.190.10">
    <property type="entry name" value="Periplasmic binding protein-like II"/>
    <property type="match status" value="3"/>
</dbReference>
<evidence type="ECO:0000313" key="19">
    <source>
        <dbReference type="Proteomes" id="UP000595140"/>
    </source>
</evidence>
<evidence type="ECO:0000256" key="1">
    <source>
        <dbReference type="ARBA" id="ARBA00004141"/>
    </source>
</evidence>
<name>A0A484N183_9ASTE</name>
<evidence type="ECO:0000256" key="8">
    <source>
        <dbReference type="ARBA" id="ARBA00023136"/>
    </source>
</evidence>
<evidence type="ECO:0000256" key="6">
    <source>
        <dbReference type="ARBA" id="ARBA00022989"/>
    </source>
</evidence>
<dbReference type="FunFam" id="1.10.287.70:FF:000037">
    <property type="entry name" value="Glutamate receptor"/>
    <property type="match status" value="1"/>
</dbReference>
<keyword evidence="10" id="KW-0325">Glycoprotein</keyword>
<accession>A0A484N183</accession>
<evidence type="ECO:0000256" key="14">
    <source>
        <dbReference type="PIRSR" id="PIRSR037090-50"/>
    </source>
</evidence>
<dbReference type="Proteomes" id="UP000595140">
    <property type="component" value="Unassembled WGS sequence"/>
</dbReference>
<feature type="transmembrane region" description="Helical" evidence="16">
    <location>
        <begin position="626"/>
        <end position="652"/>
    </location>
</feature>
<evidence type="ECO:0000256" key="5">
    <source>
        <dbReference type="ARBA" id="ARBA00022729"/>
    </source>
</evidence>
<sequence>MEVHVLLKRGIVLVICCVWVPLTLLGNAAPRPETVNVGALFTMNSVIGRSAKPAIMAAVDDVNSDPNILSGTKLNLILQDTNCSCFIGTVDSLRLMERDVVAAIGPQSSGIAHVISHVANELHVPLLSFGATDPTLSSTQYPFFVRTVTNDRHQMSAIADLVEYFGWKDVVAIFVDDDNGRNGISVLEAALSSHRAKISYKASFSPGPTSEEINDLLVDVNLRESRVYIVHVNPDSGLLLFSVAKSLGMMSGGYVWIATDWLPSVTDSLETVDPETMKVLQGVVALRHRTPDSGQKKIFASKWRGFKEKETSSFNSYALYAYDTVWLLAHALELFLSQGGNVTFSDDPNLGSLRVFDQGHELLEILTGVVNFTGLTGQVKFDGEKDLIDPAFDILNFAGIGSRLVGYWSNHSLISKHLDSLVWPGDVTERPRGWVFPNNGKPLRIAVPNRVTYPVFASRDKNGPLGVKGYSVDIFEAAVKLLPYPIPHVYELYGDGKRNPSFNNIVTDVAQQKYDAAVGDITITMNRTRIVDFTQPYIESGLVVVVLEKERKSNQWAFLQPFSVQMWCVTGAFFLFVGTVVWILEHRINPEFRGPPSKQLVTVFWFTFSTMFFSHKENTVSALGRLVLILWLFVVLIINSSYTASLTSILTVQQLSSMGIQGIDSLISSSDPIGIQDGSFAYNYLTEEMGIAESRLRILKKPDDYVDALGKGPKGGGVSAIVDELPYVEVFLSSTKCSYRIVGHEFTKSGWGFAFERDSPLAVDMSTAILQLSENGELQRIRDKWLSNKEEDGCPSQGTHQAPDDGDGGDDDSRLSLKSFWGLFLICGIACTVAIAAFLCRVCLQYRRYTPPAAVEANRAESAPPSCFERLVDFVDRREAEIKLMLNRNNKPRRNRMGDRFRSGSPA</sequence>
<dbReference type="InterPro" id="IPR001320">
    <property type="entry name" value="Iontro_rcpt_C"/>
</dbReference>
<keyword evidence="6 16" id="KW-1133">Transmembrane helix</keyword>
<evidence type="ECO:0000313" key="18">
    <source>
        <dbReference type="EMBL" id="VFQ93794.1"/>
    </source>
</evidence>
<dbReference type="PANTHER" id="PTHR18966">
    <property type="entry name" value="IONOTROPIC GLUTAMATE RECEPTOR"/>
    <property type="match status" value="1"/>
</dbReference>
<organism evidence="18 19">
    <name type="scientific">Cuscuta campestris</name>
    <dbReference type="NCBI Taxonomy" id="132261"/>
    <lineage>
        <taxon>Eukaryota</taxon>
        <taxon>Viridiplantae</taxon>
        <taxon>Streptophyta</taxon>
        <taxon>Embryophyta</taxon>
        <taxon>Tracheophyta</taxon>
        <taxon>Spermatophyta</taxon>
        <taxon>Magnoliopsida</taxon>
        <taxon>eudicotyledons</taxon>
        <taxon>Gunneridae</taxon>
        <taxon>Pentapetalae</taxon>
        <taxon>asterids</taxon>
        <taxon>lamiids</taxon>
        <taxon>Solanales</taxon>
        <taxon>Convolvulaceae</taxon>
        <taxon>Cuscuteae</taxon>
        <taxon>Cuscuta</taxon>
        <taxon>Cuscuta subgen. Grammica</taxon>
        <taxon>Cuscuta sect. Cleistogrammica</taxon>
    </lineage>
</organism>
<evidence type="ECO:0000256" key="4">
    <source>
        <dbReference type="ARBA" id="ARBA00022692"/>
    </source>
</evidence>
<feature type="transmembrane region" description="Helical" evidence="16">
    <location>
        <begin position="564"/>
        <end position="584"/>
    </location>
</feature>
<dbReference type="EMBL" id="OOIL02005040">
    <property type="protein sequence ID" value="VFQ93794.1"/>
    <property type="molecule type" value="Genomic_DNA"/>
</dbReference>
<keyword evidence="4 16" id="KW-0812">Transmembrane</keyword>
<reference evidence="18" key="1">
    <citation type="submission" date="2018-04" db="EMBL/GenBank/DDBJ databases">
        <authorList>
            <person name="Vogel A."/>
        </authorList>
    </citation>
    <scope>NUCLEOTIDE SEQUENCE [LARGE SCALE GENOMIC DNA]</scope>
</reference>
<comment type="function">
    <text evidence="13">Glutamate-gated receptor that probably acts as non-selective cation channel.</text>
</comment>
<evidence type="ECO:0000256" key="7">
    <source>
        <dbReference type="ARBA" id="ARBA00023065"/>
    </source>
</evidence>
<feature type="domain" description="Ionotropic glutamate receptor C-terminal" evidence="17">
    <location>
        <begin position="444"/>
        <end position="788"/>
    </location>
</feature>
<dbReference type="Gene3D" id="3.40.50.2300">
    <property type="match status" value="2"/>
</dbReference>
<feature type="region of interest" description="Disordered" evidence="15">
    <location>
        <begin position="789"/>
        <end position="810"/>
    </location>
</feature>
<dbReference type="GO" id="GO:0015276">
    <property type="term" value="F:ligand-gated monoatomic ion channel activity"/>
    <property type="evidence" value="ECO:0007669"/>
    <property type="project" value="InterPro"/>
</dbReference>
<keyword evidence="9 13" id="KW-0675">Receptor</keyword>
<gene>
    <name evidence="18" type="ORF">CCAM_LOCUS35570</name>
</gene>
<comment type="subcellular location">
    <subcellularLocation>
        <location evidence="1">Membrane</location>
        <topology evidence="1">Multi-pass membrane protein</topology>
    </subcellularLocation>
</comment>
<dbReference type="OrthoDB" id="5984008at2759"/>
<keyword evidence="11 13" id="KW-1071">Ligand-gated ion channel</keyword>
<dbReference type="SMART" id="SM00079">
    <property type="entry name" value="PBPe"/>
    <property type="match status" value="1"/>
</dbReference>
<keyword evidence="3 13" id="KW-0813">Transport</keyword>
<dbReference type="CDD" id="cd19990">
    <property type="entry name" value="PBP1_GABAb_receptor_plant"/>
    <property type="match status" value="1"/>
</dbReference>
<evidence type="ECO:0000259" key="17">
    <source>
        <dbReference type="SMART" id="SM00079"/>
    </source>
</evidence>
<evidence type="ECO:0000256" key="10">
    <source>
        <dbReference type="ARBA" id="ARBA00023180"/>
    </source>
</evidence>
<keyword evidence="14" id="KW-1015">Disulfide bond</keyword>
<dbReference type="FunFam" id="3.40.50.2300:FF:000081">
    <property type="entry name" value="Glutamate receptor"/>
    <property type="match status" value="1"/>
</dbReference>
<evidence type="ECO:0000256" key="11">
    <source>
        <dbReference type="ARBA" id="ARBA00023286"/>
    </source>
</evidence>
<dbReference type="InterPro" id="IPR001828">
    <property type="entry name" value="ANF_lig-bd_rcpt"/>
</dbReference>
<dbReference type="CDD" id="cd13686">
    <property type="entry name" value="GluR_Plant"/>
    <property type="match status" value="1"/>
</dbReference>
<keyword evidence="5" id="KW-0732">Signal</keyword>
<dbReference type="InterPro" id="IPR044440">
    <property type="entry name" value="GABAb_receptor_plant_PBP1"/>
</dbReference>
<keyword evidence="19" id="KW-1185">Reference proteome</keyword>
<dbReference type="PIRSF" id="PIRSF037090">
    <property type="entry name" value="Iontro_Glu-like_rcpt_pln"/>
    <property type="match status" value="1"/>
</dbReference>
<proteinExistence type="inferred from homology"/>
<dbReference type="Gene3D" id="1.10.287.70">
    <property type="match status" value="1"/>
</dbReference>
<dbReference type="Pfam" id="PF10613">
    <property type="entry name" value="Lig_chan-Glu_bd"/>
    <property type="match status" value="1"/>
</dbReference>
<dbReference type="FunFam" id="3.40.190.10:FF:000175">
    <property type="entry name" value="Glutamate receptor"/>
    <property type="match status" value="1"/>
</dbReference>
<keyword evidence="12 13" id="KW-0407">Ion channel</keyword>
<evidence type="ECO:0000256" key="3">
    <source>
        <dbReference type="ARBA" id="ARBA00022448"/>
    </source>
</evidence>
<evidence type="ECO:0000256" key="12">
    <source>
        <dbReference type="ARBA" id="ARBA00023303"/>
    </source>
</evidence>
<evidence type="ECO:0000256" key="9">
    <source>
        <dbReference type="ARBA" id="ARBA00023170"/>
    </source>
</evidence>
<evidence type="ECO:0000256" key="2">
    <source>
        <dbReference type="ARBA" id="ARBA00008685"/>
    </source>
</evidence>
<dbReference type="SUPFAM" id="SSF53822">
    <property type="entry name" value="Periplasmic binding protein-like I"/>
    <property type="match status" value="1"/>
</dbReference>
<dbReference type="InterPro" id="IPR015683">
    <property type="entry name" value="Ionotropic_Glu_rcpt"/>
</dbReference>
<dbReference type="InterPro" id="IPR017103">
    <property type="entry name" value="Iontropic_Glu_rcpt_pln"/>
</dbReference>
<comment type="similarity">
    <text evidence="2 13">Belongs to the glutamate-gated ion channel (TC 1.A.10.1) family.</text>
</comment>
<dbReference type="FunFam" id="3.40.190.10:FF:000054">
    <property type="entry name" value="Glutamate receptor"/>
    <property type="match status" value="1"/>
</dbReference>
<dbReference type="Pfam" id="PF01094">
    <property type="entry name" value="ANF_receptor"/>
    <property type="match status" value="1"/>
</dbReference>
<evidence type="ECO:0000256" key="16">
    <source>
        <dbReference type="SAM" id="Phobius"/>
    </source>
</evidence>